<proteinExistence type="predicted"/>
<dbReference type="PANTHER" id="PTHR22772">
    <property type="entry name" value="NOVEL ZZ TYPE ZINC FINGER DOMAIN CONTAINING PROTEIN"/>
    <property type="match status" value="1"/>
</dbReference>
<dbReference type="InterPro" id="IPR008979">
    <property type="entry name" value="Galactose-bd-like_sf"/>
</dbReference>
<dbReference type="PROSITE" id="PS50135">
    <property type="entry name" value="ZF_ZZ_2"/>
    <property type="match status" value="2"/>
</dbReference>
<organism evidence="9 10">
    <name type="scientific">Aplysia californica</name>
    <name type="common">California sea hare</name>
    <dbReference type="NCBI Taxonomy" id="6500"/>
    <lineage>
        <taxon>Eukaryota</taxon>
        <taxon>Metazoa</taxon>
        <taxon>Spiralia</taxon>
        <taxon>Lophotrochozoa</taxon>
        <taxon>Mollusca</taxon>
        <taxon>Gastropoda</taxon>
        <taxon>Heterobranchia</taxon>
        <taxon>Euthyneura</taxon>
        <taxon>Tectipleura</taxon>
        <taxon>Aplysiida</taxon>
        <taxon>Aplysioidea</taxon>
        <taxon>Aplysiidae</taxon>
        <taxon>Aplysia</taxon>
    </lineage>
</organism>
<dbReference type="InterPro" id="IPR035914">
    <property type="entry name" value="Sperma_CUB_dom_sf"/>
</dbReference>
<dbReference type="PROSITE" id="PS50222">
    <property type="entry name" value="EF_HAND_2"/>
    <property type="match status" value="1"/>
</dbReference>
<dbReference type="PROSITE" id="PS51284">
    <property type="entry name" value="DOC"/>
    <property type="match status" value="1"/>
</dbReference>
<gene>
    <name evidence="10" type="primary">LOC101846362</name>
</gene>
<dbReference type="Proteomes" id="UP000694888">
    <property type="component" value="Unplaced"/>
</dbReference>
<evidence type="ECO:0000256" key="4">
    <source>
        <dbReference type="PROSITE-ProRule" id="PRU00228"/>
    </source>
</evidence>
<dbReference type="InterPro" id="IPR043145">
    <property type="entry name" value="Znf_ZZ_sf"/>
</dbReference>
<evidence type="ECO:0000313" key="10">
    <source>
        <dbReference type="RefSeq" id="XP_012939826.1"/>
    </source>
</evidence>
<dbReference type="RefSeq" id="XP_012939826.1">
    <property type="nucleotide sequence ID" value="XM_013084372.2"/>
</dbReference>
<dbReference type="Gene3D" id="2.60.120.260">
    <property type="entry name" value="Galactose-binding domain-like"/>
    <property type="match status" value="1"/>
</dbReference>
<feature type="domain" description="EF-hand" evidence="7">
    <location>
        <begin position="103"/>
        <end position="138"/>
    </location>
</feature>
<dbReference type="InterPro" id="IPR040099">
    <property type="entry name" value="ZZEF1"/>
</dbReference>
<dbReference type="InterPro" id="IPR004939">
    <property type="entry name" value="APC_su10/DOC_dom"/>
</dbReference>
<evidence type="ECO:0000256" key="3">
    <source>
        <dbReference type="ARBA" id="ARBA00022833"/>
    </source>
</evidence>
<feature type="compositionally biased region" description="Acidic residues" evidence="5">
    <location>
        <begin position="17"/>
        <end position="32"/>
    </location>
</feature>
<dbReference type="InterPro" id="IPR002048">
    <property type="entry name" value="EF_hand_dom"/>
</dbReference>
<name>A0ABM1A316_APLCA</name>
<feature type="domain" description="ZZ-type" evidence="6">
    <location>
        <begin position="1876"/>
        <end position="1931"/>
    </location>
</feature>
<protein>
    <submittedName>
        <fullName evidence="10">Zinc finger ZZ-type and EF-hand domain-containing protein 1</fullName>
    </submittedName>
</protein>
<feature type="domain" description="ZZ-type" evidence="6">
    <location>
        <begin position="1925"/>
        <end position="1980"/>
    </location>
</feature>
<evidence type="ECO:0000259" key="8">
    <source>
        <dbReference type="PROSITE" id="PS51284"/>
    </source>
</evidence>
<dbReference type="CDD" id="cd02249">
    <property type="entry name" value="ZZ"/>
    <property type="match status" value="1"/>
</dbReference>
<feature type="compositionally biased region" description="Acidic residues" evidence="5">
    <location>
        <begin position="2484"/>
        <end position="2494"/>
    </location>
</feature>
<feature type="region of interest" description="Disordered" evidence="5">
    <location>
        <begin position="985"/>
        <end position="1031"/>
    </location>
</feature>
<reference evidence="10" key="1">
    <citation type="submission" date="2025-08" db="UniProtKB">
        <authorList>
            <consortium name="RefSeq"/>
        </authorList>
    </citation>
    <scope>IDENTIFICATION</scope>
</reference>
<feature type="domain" description="DOC" evidence="8">
    <location>
        <begin position="216"/>
        <end position="396"/>
    </location>
</feature>
<feature type="compositionally biased region" description="Acidic residues" evidence="5">
    <location>
        <begin position="2443"/>
        <end position="2476"/>
    </location>
</feature>
<dbReference type="SMART" id="SM01337">
    <property type="entry name" value="APC10"/>
    <property type="match status" value="1"/>
</dbReference>
<dbReference type="Pfam" id="PF03256">
    <property type="entry name" value="ANAPC10"/>
    <property type="match status" value="1"/>
</dbReference>
<dbReference type="SUPFAM" id="SSF57850">
    <property type="entry name" value="RING/U-box"/>
    <property type="match status" value="2"/>
</dbReference>
<dbReference type="SUPFAM" id="SSF49785">
    <property type="entry name" value="Galactose-binding domain-like"/>
    <property type="match status" value="1"/>
</dbReference>
<dbReference type="Pfam" id="PF25299">
    <property type="entry name" value="ZZ_ADA2"/>
    <property type="match status" value="1"/>
</dbReference>
<keyword evidence="3" id="KW-0862">Zinc</keyword>
<dbReference type="Pfam" id="PF00569">
    <property type="entry name" value="ZZ"/>
    <property type="match status" value="1"/>
</dbReference>
<dbReference type="GeneID" id="101846362"/>
<feature type="compositionally biased region" description="Low complexity" evidence="5">
    <location>
        <begin position="996"/>
        <end position="1031"/>
    </location>
</feature>
<accession>A0ABM1A316</accession>
<evidence type="ECO:0000259" key="7">
    <source>
        <dbReference type="PROSITE" id="PS50222"/>
    </source>
</evidence>
<keyword evidence="1" id="KW-0479">Metal-binding</keyword>
<feature type="region of interest" description="Disordered" evidence="5">
    <location>
        <begin position="2407"/>
        <end position="2503"/>
    </location>
</feature>
<evidence type="ECO:0000256" key="2">
    <source>
        <dbReference type="ARBA" id="ARBA00022771"/>
    </source>
</evidence>
<keyword evidence="9" id="KW-1185">Reference proteome</keyword>
<feature type="region of interest" description="Disordered" evidence="5">
    <location>
        <begin position="1044"/>
        <end position="1129"/>
    </location>
</feature>
<dbReference type="PANTHER" id="PTHR22772:SF4">
    <property type="entry name" value="ZINC FINGER ZZ-TYPE AND EF-HAND DOMAIN-CONTAINING PROTEIN 1"/>
    <property type="match status" value="1"/>
</dbReference>
<evidence type="ECO:0000259" key="6">
    <source>
        <dbReference type="PROSITE" id="PS50135"/>
    </source>
</evidence>
<feature type="compositionally biased region" description="Low complexity" evidence="5">
    <location>
        <begin position="1044"/>
        <end position="1076"/>
    </location>
</feature>
<dbReference type="Gene3D" id="2.60.120.290">
    <property type="entry name" value="Spermadhesin, CUB domain"/>
    <property type="match status" value="1"/>
</dbReference>
<evidence type="ECO:0000256" key="1">
    <source>
        <dbReference type="ARBA" id="ARBA00022723"/>
    </source>
</evidence>
<dbReference type="PROSITE" id="PS01357">
    <property type="entry name" value="ZF_ZZ_1"/>
    <property type="match status" value="1"/>
</dbReference>
<dbReference type="SMART" id="SM00291">
    <property type="entry name" value="ZnF_ZZ"/>
    <property type="match status" value="2"/>
</dbReference>
<evidence type="ECO:0000256" key="5">
    <source>
        <dbReference type="SAM" id="MobiDB-lite"/>
    </source>
</evidence>
<feature type="region of interest" description="Disordered" evidence="5">
    <location>
        <begin position="1"/>
        <end position="39"/>
    </location>
</feature>
<keyword evidence="2 4" id="KW-0863">Zinc-finger</keyword>
<feature type="compositionally biased region" description="Basic and acidic residues" evidence="5">
    <location>
        <begin position="2425"/>
        <end position="2436"/>
    </location>
</feature>
<dbReference type="InterPro" id="IPR000433">
    <property type="entry name" value="Znf_ZZ"/>
</dbReference>
<dbReference type="SUPFAM" id="SSF49854">
    <property type="entry name" value="Spermadhesin, CUB domain"/>
    <property type="match status" value="1"/>
</dbReference>
<sequence>MGNALSESDEEGRMEAPNDPEDDTSDGEDNSDGDSKPATDLCYLFTDQSSLRVAATKVKEKFPEVALLLYNSQIIQWLESRADIYEDSITQAQFCDMLIGLGVERAEAIKAFHQFDSDGSGVAEVAAMIEAVAEYSNRSALGELGKSIRTLQSCALTPGFVDVYAGSSHPVNKHGSCILKYLLRNRAESASLPFPFLNTFNNTFIMRSVVLKNLLNAAKDDLKENELEGDINDFEKKTIHNCYQSLEVSSNASESNLSRHGRQGTMFWQSDGAARSHFIRLRIKPNVVLKTLSIGVMATDQSYMPELVTVSVGQSVGNLREINEVKVDSHATGQVVVLRNMKTYYPYVQINIKRCHGEGCDTRIHGVKAVGFKLVKEAGISVLDASALWYLQMLTTTVSVNLVQSPALRTMLLEHTKKALEHMPPLVLSSMSSSRPAFLSKHVLHELEVFAETLSQSTENPDQLTVDGLQVLLALNFARGSVAGLIRMLHRFKELPSVSLPCAELLSKAMINRNTCWESLGTPISVSLLASDGGEGSANLGPEVVIESFSASSGKTASSSPNRAYVTDEGVTKCTMIFKSEENVKLTKIKIQVSPGNKGARHGLVFVYNPDTIPELSEKFDKEEHMNFFSKYDFWRSKEFEFSIGYRKAGLGGMPDNPVAYFRFDNDCDMLDVPVSWDAVGQYLLVKFLEPRHESATRLGIVSVRFSGISRQAAMINRLEKPLAMPDPAKKSTCDLPEIMATVLTFITDLATDQVRRRSMFRPQFEFLDLSDLDATSLWELHLACEERLKEEGLSTKVFNQWQRSSMLLLQLIHGLIPVLASSKATSEASRDALFQQLCEIVNTQSEVEVTPATASSITYVDKLNMIRQIIIDGAPLFFPEKTKKRDELFKLMKTEIHTHTFTCSFSHTHKYTQTPKSMETDFSDQSSQPSMSLVFQSLCQFFSSVDPKGLLDLPSKTATNLCAANTLDMMRSLLVVATQEQEGLHLTSHTHRRQPTPTTPSTPTATVTTSEIPAASPATTTTATTTSVPASVTTATATTSTAATMSDLTSSTCPPPTTTTSAPPTTNACTPSSTPLPASPDVKTQLSKDLPERSPESPCSAPLKAVGAGVGEGEGTATGAKTSEVVKPVSESGPQMTYLVRLTASLQTALFSWCWQQLEATVPQEEEKFYNFVNDIIVTYSCEVAGKANQYFEKFKSMSFNEVKAESDAEEPSFLFILVRQMMLLLSSVVDHLNMSSKVRLLHDLKPLITAVTEVARNNPELFCDICSTCWDNLETEETTLRTWEVESPHDYHNHSNINQTFHCPGASKLLVEFDPRCETERRYDYLEFADARGLKLRFDEKVGTGRWPRKVTFSGPYVLFSFHSDSSNTDWGYKFTVTAKGDPDVPLSWLSDLHLSVVKLLGQLSGATLSSNPIMLYENPGPTEDLVDQDILRSELWTSLFRGGYIVGKLQRSLSGKFATGDESRVSSFLLEVLSVEEKGEESAGNHTADGSFRKQASRFLTKCQEAFKAKNQQVQVGGEKVSRAVVALFTALVWHCQALREDTDKFLSGGDLGEVTEGITQAYVTAESVRLNLTSERQKWNNSEDRTDDTDPAEVLTAKASFLLKFSGLTKMQMRSEMRSKLHKQTLMKKAGNVRPAVVRNEIMEKYPSFRLVMEFVQDPAWTAQRVHQLLQERVQFAGAVSDVFMYAAEMIRIMSAHSSPFQIPLVLYFREMLAYQEKFAKHYAHGLDGCGLDLEAKVRCAYYSLVRRLVEMFRSPTVSQQLDSKRVPACDFLKCCLLHLLDVEWQPYDLNFVVDMELPRLYMSIAKETVKMRDLNTSDVKEEDELLQYDLSMKLFSEIKDDFTEWFARRHSCNEDKKELKMFVARFSDVIDVEISCDGCGVTLPGRRYRCLQCDDMDLCTSCFSSGVEPEEHRDDHEIVHLVYKCNHCQAFIVGTRIHCNQCDDFDLCLGCHIKQKFPSGHTEKHDITKIPMVKLKTSQSSNSSLKTYVHQHVWMLYTSLTLALSDIVYGTEPGAAYLDSDYIKMAGLLQQQCVTQATLCLDHVTKEIDGEAEKEVPVEKRREQTFAIHSQERIMGLLGAVMPSGEHRERVAGTGFNFWTKDFLDRFLRVSRGENGYELNTQHLALRLLGRLLANGEIKATKKDDGGQGSEDEGAALLGASADEVKAIPSNAQIISRLFYFGTKSFEKSSVEWACSVARMLEMLSTTPQWGPVIDQHVAQCVASLKATVTVSSIFPMFVIAGFPEVLTTGTLVDYSSSVEPQRGVVLKHFPDKYQTLLVDLRTRKRHTVKDQQVSCRAEVTEILEQDTLAKFVSFVIASVQRIKAGEELSVETLWVVSLALKVLNRSLKSEGMCGVGGAVFTGTFMQALVYLACTGTGLNQNWRQKDLEVLSLLLYTHDGSAPKKTKISPLKEKKKKKGGDKEKNEKKSDDSDGMNNVEDDDDDDDDSDDEISLSDSDKDDNDSNDDDDEPGWTTTSDSDYEDADEEPNSTETPQDEGAKQLMGQQAKELLEALHQELAIPEPVLEALCAMNEGSPEGIIKSILENFGGDSENVTEFLTKWKAKQAEAPEKKETTSENAAIDTGITTHANIGETHRIPETATAEAGDNPQDLFKQQGLLEDEIGERMRSKSAGLLKRELDKHGRTGSRDYLAKVNLALTVLYARHALTSLLASWPTDGPAINSSLLGCKDVKQIPCVLDLLYKIDTRNFITKVVDRVIHQCDAASLVPIAYTAAQFMEEVTLSAVSRESAHPYSNRDDKKKGHIQLAGAPYLTVTFDSKCATCDEDVLTFSTRQQLDKDVHKFSGPFRSTWSSFHIPGDTLYFKFTMNEYADYLPRFGFKFTVMPGTRDSFETGHAILQAVLSSSVARSLPLGQLWSSLVYVACRQPGLQRLKAISLMIKILTLQSRSGPSQESSGLSIDLHLVKPLWELYRGMTREGEEANVAQPAVVRALTDLFLHTENLAMEWDVSEAYIVALMDVSDVCSSIVQGLTNVAAIGQMIGHENAATEFITKIRSLMTDSKLMTALKAEISKS</sequence>
<evidence type="ECO:0000313" key="9">
    <source>
        <dbReference type="Proteomes" id="UP000694888"/>
    </source>
</evidence>
<dbReference type="Gene3D" id="3.30.60.90">
    <property type="match status" value="2"/>
</dbReference>